<keyword evidence="2" id="KW-1133">Transmembrane helix</keyword>
<proteinExistence type="predicted"/>
<dbReference type="Pfam" id="PF00563">
    <property type="entry name" value="EAL"/>
    <property type="match status" value="1"/>
</dbReference>
<feature type="domain" description="EAL" evidence="5">
    <location>
        <begin position="561"/>
        <end position="813"/>
    </location>
</feature>
<dbReference type="InterPro" id="IPR001610">
    <property type="entry name" value="PAC"/>
</dbReference>
<dbReference type="SMART" id="SM00052">
    <property type="entry name" value="EAL"/>
    <property type="match status" value="1"/>
</dbReference>
<sequence length="819" mass="86523">MTQPAGNTGALQDAEGVPPDRPRGLLPPVLPPLRPVLPLSRGRAVLALPRGRAMLALPRGRAVLALPRGRAMPFEQWAAHHAFVLRTLTVLLLAVPAYALLRGHGPVAAVLHALPLLALVLVARTGWLNRSTRAGAAALGLMTTAALAVQLSGGATEAHFLFFALLPLAALYAARAPFLLAIAFVAVHHFVFGTLYPHAVFDHHAAPLPMAALHAGFVLLESWACLVAWRRFDDRREHVEALVAERTAELSAQRDELAGLAAVVQSTADAVVTATPDGHLTSWNPGAERLYGWRAAEVLGRHASLLSAGEPLPDDLTTLPTGTMERRQRRRDGSVFDGLVTLSTIRGDDGTPTGVAAITRDITGRKRAEVQAHATARMLEQQAGELAHRALHDPLTGLANRALMQDRLEHALADRRARRHAVLLLDLDDFKAVNDGAGHEAGDAVLSAVARRLECSVRPADTVARLGGDEFVVLMEDVEGSCDVVTVAERLLRALREPVVWGDERFTVGGSVGVTLTDAGDRRGMDDLLRDADLAMYVAKSGGKNRVRVFERGMREEVAAQDELVRDLRAAVPSGELRVLYQPQVDLRTGAVTGVEALARWQSGSRGWVEPAGFIPAAEATGVIDAIDDWVIGQACAQLRSWDAAGLPELRMAVNVSPRRLATGSLAGSLAAAARSAGVDPGRLEIEVPEAVASGPDAAAGIREVRALGVHVAIDDFGTGSSSLSRLQDLPLDRLKIDPSSVALLAADAATGSLADAVIALGNSLGLEVVAEGVEQPAQLAALRALGCDAAQGHLFGSPVPPDAVERLVRTGRPLVAVA</sequence>
<feature type="region of interest" description="Disordered" evidence="1">
    <location>
        <begin position="1"/>
        <end position="25"/>
    </location>
</feature>
<dbReference type="InterPro" id="IPR035965">
    <property type="entry name" value="PAS-like_dom_sf"/>
</dbReference>
<name>A0A1I5HN11_9ACTN</name>
<dbReference type="NCBIfam" id="TIGR00229">
    <property type="entry name" value="sensory_box"/>
    <property type="match status" value="1"/>
</dbReference>
<gene>
    <name evidence="7" type="ORF">SAMN05660359_03845</name>
</gene>
<feature type="compositionally biased region" description="Polar residues" evidence="1">
    <location>
        <begin position="1"/>
        <end position="10"/>
    </location>
</feature>
<dbReference type="Gene3D" id="3.30.70.270">
    <property type="match status" value="1"/>
</dbReference>
<dbReference type="FunFam" id="3.30.70.270:FF:000001">
    <property type="entry name" value="Diguanylate cyclase domain protein"/>
    <property type="match status" value="1"/>
</dbReference>
<feature type="domain" description="GGDEF" evidence="6">
    <location>
        <begin position="418"/>
        <end position="552"/>
    </location>
</feature>
<dbReference type="InterPro" id="IPR043128">
    <property type="entry name" value="Rev_trsase/Diguanyl_cyclase"/>
</dbReference>
<dbReference type="SUPFAM" id="SSF55785">
    <property type="entry name" value="PYP-like sensor domain (PAS domain)"/>
    <property type="match status" value="1"/>
</dbReference>
<dbReference type="PROSITE" id="PS50113">
    <property type="entry name" value="PAC"/>
    <property type="match status" value="1"/>
</dbReference>
<keyword evidence="2" id="KW-0812">Transmembrane</keyword>
<dbReference type="PROSITE" id="PS50112">
    <property type="entry name" value="PAS"/>
    <property type="match status" value="1"/>
</dbReference>
<feature type="transmembrane region" description="Helical" evidence="2">
    <location>
        <begin position="107"/>
        <end position="127"/>
    </location>
</feature>
<dbReference type="CDD" id="cd01949">
    <property type="entry name" value="GGDEF"/>
    <property type="match status" value="1"/>
</dbReference>
<dbReference type="SMART" id="SM00086">
    <property type="entry name" value="PAC"/>
    <property type="match status" value="1"/>
</dbReference>
<dbReference type="PANTHER" id="PTHR44757:SF2">
    <property type="entry name" value="BIOFILM ARCHITECTURE MAINTENANCE PROTEIN MBAA"/>
    <property type="match status" value="1"/>
</dbReference>
<evidence type="ECO:0000313" key="8">
    <source>
        <dbReference type="Proteomes" id="UP000183642"/>
    </source>
</evidence>
<feature type="transmembrane region" description="Helical" evidence="2">
    <location>
        <begin position="83"/>
        <end position="101"/>
    </location>
</feature>
<dbReference type="PROSITE" id="PS50887">
    <property type="entry name" value="GGDEF"/>
    <property type="match status" value="1"/>
</dbReference>
<keyword evidence="8" id="KW-1185">Reference proteome</keyword>
<accession>A0A1I5HN11</accession>
<dbReference type="AlphaFoldDB" id="A0A1I5HN11"/>
<evidence type="ECO:0000259" key="3">
    <source>
        <dbReference type="PROSITE" id="PS50112"/>
    </source>
</evidence>
<dbReference type="Pfam" id="PF00990">
    <property type="entry name" value="GGDEF"/>
    <property type="match status" value="1"/>
</dbReference>
<dbReference type="Gene3D" id="3.30.450.20">
    <property type="entry name" value="PAS domain"/>
    <property type="match status" value="1"/>
</dbReference>
<feature type="transmembrane region" description="Helical" evidence="2">
    <location>
        <begin position="134"/>
        <end position="152"/>
    </location>
</feature>
<organism evidence="7 8">
    <name type="scientific">Geodermatophilus obscurus</name>
    <dbReference type="NCBI Taxonomy" id="1861"/>
    <lineage>
        <taxon>Bacteria</taxon>
        <taxon>Bacillati</taxon>
        <taxon>Actinomycetota</taxon>
        <taxon>Actinomycetes</taxon>
        <taxon>Geodermatophilales</taxon>
        <taxon>Geodermatophilaceae</taxon>
        <taxon>Geodermatophilus</taxon>
    </lineage>
</organism>
<dbReference type="InterPro" id="IPR029787">
    <property type="entry name" value="Nucleotide_cyclase"/>
</dbReference>
<dbReference type="RefSeq" id="WP_075015133.1">
    <property type="nucleotide sequence ID" value="NZ_FOWE01000010.1"/>
</dbReference>
<dbReference type="EMBL" id="FOWE01000010">
    <property type="protein sequence ID" value="SFO49702.1"/>
    <property type="molecule type" value="Genomic_DNA"/>
</dbReference>
<feature type="domain" description="PAC" evidence="4">
    <location>
        <begin position="322"/>
        <end position="374"/>
    </location>
</feature>
<dbReference type="SUPFAM" id="SSF141868">
    <property type="entry name" value="EAL domain-like"/>
    <property type="match status" value="1"/>
</dbReference>
<dbReference type="NCBIfam" id="TIGR00254">
    <property type="entry name" value="GGDEF"/>
    <property type="match status" value="1"/>
</dbReference>
<dbReference type="Proteomes" id="UP000183642">
    <property type="component" value="Unassembled WGS sequence"/>
</dbReference>
<dbReference type="SUPFAM" id="SSF55073">
    <property type="entry name" value="Nucleotide cyclase"/>
    <property type="match status" value="1"/>
</dbReference>
<reference evidence="8" key="1">
    <citation type="submission" date="2016-10" db="EMBL/GenBank/DDBJ databases">
        <authorList>
            <person name="Varghese N."/>
            <person name="Submissions S."/>
        </authorList>
    </citation>
    <scope>NUCLEOTIDE SEQUENCE [LARGE SCALE GENOMIC DNA]</scope>
    <source>
        <strain evidence="8">DSM 43161</strain>
    </source>
</reference>
<evidence type="ECO:0000259" key="4">
    <source>
        <dbReference type="PROSITE" id="PS50113"/>
    </source>
</evidence>
<evidence type="ECO:0000256" key="1">
    <source>
        <dbReference type="SAM" id="MobiDB-lite"/>
    </source>
</evidence>
<dbReference type="InterPro" id="IPR035919">
    <property type="entry name" value="EAL_sf"/>
</dbReference>
<protein>
    <submittedName>
        <fullName evidence="7">PAS domain S-box-containing protein/diguanylate cyclase (GGDEF) domain-containing protein</fullName>
    </submittedName>
</protein>
<dbReference type="InterPro" id="IPR052155">
    <property type="entry name" value="Biofilm_reg_signaling"/>
</dbReference>
<dbReference type="Pfam" id="PF13426">
    <property type="entry name" value="PAS_9"/>
    <property type="match status" value="1"/>
</dbReference>
<feature type="transmembrane region" description="Helical" evidence="2">
    <location>
        <begin position="211"/>
        <end position="229"/>
    </location>
</feature>
<dbReference type="Gene3D" id="3.20.20.450">
    <property type="entry name" value="EAL domain"/>
    <property type="match status" value="1"/>
</dbReference>
<keyword evidence="2" id="KW-0472">Membrane</keyword>
<feature type="domain" description="PAS" evidence="3">
    <location>
        <begin position="256"/>
        <end position="301"/>
    </location>
</feature>
<dbReference type="SMART" id="SM00267">
    <property type="entry name" value="GGDEF"/>
    <property type="match status" value="1"/>
</dbReference>
<dbReference type="CDD" id="cd01948">
    <property type="entry name" value="EAL"/>
    <property type="match status" value="1"/>
</dbReference>
<evidence type="ECO:0000259" key="5">
    <source>
        <dbReference type="PROSITE" id="PS50883"/>
    </source>
</evidence>
<dbReference type="InterPro" id="IPR001633">
    <property type="entry name" value="EAL_dom"/>
</dbReference>
<evidence type="ECO:0000259" key="6">
    <source>
        <dbReference type="PROSITE" id="PS50887"/>
    </source>
</evidence>
<dbReference type="OrthoDB" id="23692at2"/>
<dbReference type="PROSITE" id="PS50883">
    <property type="entry name" value="EAL"/>
    <property type="match status" value="1"/>
</dbReference>
<dbReference type="InterPro" id="IPR000160">
    <property type="entry name" value="GGDEF_dom"/>
</dbReference>
<dbReference type="InterPro" id="IPR000700">
    <property type="entry name" value="PAS-assoc_C"/>
</dbReference>
<dbReference type="InterPro" id="IPR000014">
    <property type="entry name" value="PAS"/>
</dbReference>
<feature type="transmembrane region" description="Helical" evidence="2">
    <location>
        <begin position="179"/>
        <end position="199"/>
    </location>
</feature>
<dbReference type="PANTHER" id="PTHR44757">
    <property type="entry name" value="DIGUANYLATE CYCLASE DGCP"/>
    <property type="match status" value="1"/>
</dbReference>
<evidence type="ECO:0000256" key="2">
    <source>
        <dbReference type="SAM" id="Phobius"/>
    </source>
</evidence>
<evidence type="ECO:0000313" key="7">
    <source>
        <dbReference type="EMBL" id="SFO49702.1"/>
    </source>
</evidence>
<dbReference type="CDD" id="cd00130">
    <property type="entry name" value="PAS"/>
    <property type="match status" value="1"/>
</dbReference>
<dbReference type="SMART" id="SM00091">
    <property type="entry name" value="PAS"/>
    <property type="match status" value="2"/>
</dbReference>